<dbReference type="RefSeq" id="WP_386344047.1">
    <property type="nucleotide sequence ID" value="NZ_JBHSFG010000036.1"/>
</dbReference>
<evidence type="ECO:0000313" key="3">
    <source>
        <dbReference type="Proteomes" id="UP001596012"/>
    </source>
</evidence>
<evidence type="ECO:0000256" key="1">
    <source>
        <dbReference type="SAM" id="MobiDB-lite"/>
    </source>
</evidence>
<accession>A0ABV8YSL7</accession>
<evidence type="ECO:0000313" key="2">
    <source>
        <dbReference type="EMBL" id="MFC4467039.1"/>
    </source>
</evidence>
<feature type="region of interest" description="Disordered" evidence="1">
    <location>
        <begin position="73"/>
        <end position="113"/>
    </location>
</feature>
<proteinExistence type="predicted"/>
<gene>
    <name evidence="2" type="ORF">ACFPH6_21365</name>
</gene>
<dbReference type="EMBL" id="JBHSFG010000036">
    <property type="protein sequence ID" value="MFC4467039.1"/>
    <property type="molecule type" value="Genomic_DNA"/>
</dbReference>
<feature type="compositionally biased region" description="Low complexity" evidence="1">
    <location>
        <begin position="77"/>
        <end position="113"/>
    </location>
</feature>
<keyword evidence="3" id="KW-1185">Reference proteome</keyword>
<comment type="caution">
    <text evidence="2">The sequence shown here is derived from an EMBL/GenBank/DDBJ whole genome shotgun (WGS) entry which is preliminary data.</text>
</comment>
<organism evidence="2 3">
    <name type="scientific">Streptomyces xiangluensis</name>
    <dbReference type="NCBI Taxonomy" id="2665720"/>
    <lineage>
        <taxon>Bacteria</taxon>
        <taxon>Bacillati</taxon>
        <taxon>Actinomycetota</taxon>
        <taxon>Actinomycetes</taxon>
        <taxon>Kitasatosporales</taxon>
        <taxon>Streptomycetaceae</taxon>
        <taxon>Streptomyces</taxon>
    </lineage>
</organism>
<protein>
    <submittedName>
        <fullName evidence="2">Uncharacterized protein</fullName>
    </submittedName>
</protein>
<reference evidence="3" key="1">
    <citation type="journal article" date="2019" name="Int. J. Syst. Evol. Microbiol.">
        <title>The Global Catalogue of Microorganisms (GCM) 10K type strain sequencing project: providing services to taxonomists for standard genome sequencing and annotation.</title>
        <authorList>
            <consortium name="The Broad Institute Genomics Platform"/>
            <consortium name="The Broad Institute Genome Sequencing Center for Infectious Disease"/>
            <person name="Wu L."/>
            <person name="Ma J."/>
        </authorList>
    </citation>
    <scope>NUCLEOTIDE SEQUENCE [LARGE SCALE GENOMIC DNA]</scope>
    <source>
        <strain evidence="3">DT43</strain>
    </source>
</reference>
<sequence>MTEFTDTEPGAVFTFSGTEDFFETLYGIPVTATGELCEGLLALGHLADRAVLAVTNAYHRRIYGHRILPAANSRTWSTSAPGTPGSSPPAATKTTTTPGSSRRATPTPNRRRP</sequence>
<name>A0ABV8YSL7_9ACTN</name>
<dbReference type="Proteomes" id="UP001596012">
    <property type="component" value="Unassembled WGS sequence"/>
</dbReference>